<dbReference type="STRING" id="650164.K5WL38"/>
<dbReference type="EC" id="1.2.1.16" evidence="8"/>
<dbReference type="GO" id="GO:0036243">
    <property type="term" value="F:succinate-semialdehyde dehydrogenase (NADP+) activity"/>
    <property type="evidence" value="ECO:0007669"/>
    <property type="project" value="RHEA"/>
</dbReference>
<protein>
    <recommendedName>
        <fullName evidence="8">Succinate-semialdehyde dehydrogenase</fullName>
        <ecNumber evidence="8">1.2.1.16</ecNumber>
    </recommendedName>
</protein>
<organism evidence="10 11">
    <name type="scientific">Phanerochaete carnosa (strain HHB-10118-sp)</name>
    <name type="common">White-rot fungus</name>
    <name type="synonym">Peniophora carnosa</name>
    <dbReference type="NCBI Taxonomy" id="650164"/>
    <lineage>
        <taxon>Eukaryota</taxon>
        <taxon>Fungi</taxon>
        <taxon>Dikarya</taxon>
        <taxon>Basidiomycota</taxon>
        <taxon>Agaricomycotina</taxon>
        <taxon>Agaricomycetes</taxon>
        <taxon>Polyporales</taxon>
        <taxon>Phanerochaetaceae</taxon>
        <taxon>Phanerochaete</taxon>
    </lineage>
</organism>
<dbReference type="Pfam" id="PF00171">
    <property type="entry name" value="Aldedh"/>
    <property type="match status" value="1"/>
</dbReference>
<accession>K5WL38</accession>
<dbReference type="FunFam" id="3.40.605.10:FF:000005">
    <property type="entry name" value="Succinate-semialdehyde dehydrogenase I"/>
    <property type="match status" value="1"/>
</dbReference>
<dbReference type="RefSeq" id="XP_007392421.1">
    <property type="nucleotide sequence ID" value="XM_007392359.1"/>
</dbReference>
<dbReference type="NCBIfam" id="TIGR01780">
    <property type="entry name" value="SSADH"/>
    <property type="match status" value="1"/>
</dbReference>
<dbReference type="GO" id="GO:0004777">
    <property type="term" value="F:succinate-semialdehyde dehydrogenase (NAD+) activity"/>
    <property type="evidence" value="ECO:0007669"/>
    <property type="project" value="UniProtKB-UniRule"/>
</dbReference>
<dbReference type="GeneID" id="18914983"/>
<dbReference type="UniPathway" id="UPA00733"/>
<dbReference type="Proteomes" id="UP000008370">
    <property type="component" value="Unassembled WGS sequence"/>
</dbReference>
<comment type="catalytic activity">
    <reaction evidence="4 8">
        <text>succinate semialdehyde + NADP(+) + H2O = succinate + NADPH + 2 H(+)</text>
        <dbReference type="Rhea" id="RHEA:13213"/>
        <dbReference type="ChEBI" id="CHEBI:15377"/>
        <dbReference type="ChEBI" id="CHEBI:15378"/>
        <dbReference type="ChEBI" id="CHEBI:30031"/>
        <dbReference type="ChEBI" id="CHEBI:57706"/>
        <dbReference type="ChEBI" id="CHEBI:57783"/>
        <dbReference type="ChEBI" id="CHEBI:58349"/>
        <dbReference type="EC" id="1.2.1.16"/>
    </reaction>
</comment>
<evidence type="ECO:0000259" key="9">
    <source>
        <dbReference type="Pfam" id="PF00171"/>
    </source>
</evidence>
<evidence type="ECO:0000256" key="7">
    <source>
        <dbReference type="RuleBase" id="RU003345"/>
    </source>
</evidence>
<dbReference type="InParanoid" id="K5WL38"/>
<dbReference type="InterPro" id="IPR010102">
    <property type="entry name" value="Succ_semiAld_DH"/>
</dbReference>
<dbReference type="GO" id="GO:0009450">
    <property type="term" value="P:gamma-aminobutyric acid catabolic process"/>
    <property type="evidence" value="ECO:0007669"/>
    <property type="project" value="UniProtKB-UniPathway"/>
</dbReference>
<evidence type="ECO:0000256" key="6">
    <source>
        <dbReference type="PROSITE-ProRule" id="PRU10007"/>
    </source>
</evidence>
<gene>
    <name evidence="10" type="ORF">PHACADRAFT_250643</name>
</gene>
<dbReference type="PROSITE" id="PS00070">
    <property type="entry name" value="ALDEHYDE_DEHYDR_CYS"/>
    <property type="match status" value="1"/>
</dbReference>
<dbReference type="AlphaFoldDB" id="K5WL38"/>
<dbReference type="PROSITE" id="PS00687">
    <property type="entry name" value="ALDEHYDE_DEHYDR_GLU"/>
    <property type="match status" value="1"/>
</dbReference>
<feature type="active site" evidence="6">
    <location>
        <position position="299"/>
    </location>
</feature>
<evidence type="ECO:0000256" key="4">
    <source>
        <dbReference type="ARBA" id="ARBA00050387"/>
    </source>
</evidence>
<feature type="domain" description="Aldehyde dehydrogenase" evidence="9">
    <location>
        <begin position="61"/>
        <end position="522"/>
    </location>
</feature>
<evidence type="ECO:0000256" key="2">
    <source>
        <dbReference type="ARBA" id="ARBA00009986"/>
    </source>
</evidence>
<dbReference type="InterPro" id="IPR016161">
    <property type="entry name" value="Ald_DH/histidinol_DH"/>
</dbReference>
<evidence type="ECO:0000256" key="8">
    <source>
        <dbReference type="RuleBase" id="RU365091"/>
    </source>
</evidence>
<dbReference type="InterPro" id="IPR050740">
    <property type="entry name" value="Aldehyde_DH_Superfamily"/>
</dbReference>
<reference evidence="10 11" key="1">
    <citation type="journal article" date="2012" name="BMC Genomics">
        <title>Comparative genomics of the white-rot fungi, Phanerochaete carnosa and P. chrysosporium, to elucidate the genetic basis of the distinct wood types they colonize.</title>
        <authorList>
            <person name="Suzuki H."/>
            <person name="MacDonald J."/>
            <person name="Syed K."/>
            <person name="Salamov A."/>
            <person name="Hori C."/>
            <person name="Aerts A."/>
            <person name="Henrissat B."/>
            <person name="Wiebenga A."/>
            <person name="vanKuyk P.A."/>
            <person name="Barry K."/>
            <person name="Lindquist E."/>
            <person name="LaButti K."/>
            <person name="Lapidus A."/>
            <person name="Lucas S."/>
            <person name="Coutinho P."/>
            <person name="Gong Y."/>
            <person name="Samejima M."/>
            <person name="Mahadevan R."/>
            <person name="Abou-Zaid M."/>
            <person name="de Vries R.P."/>
            <person name="Igarashi K."/>
            <person name="Yadav J.S."/>
            <person name="Grigoriev I.V."/>
            <person name="Master E.R."/>
        </authorList>
    </citation>
    <scope>NUCLEOTIDE SEQUENCE [LARGE SCALE GENOMIC DNA]</scope>
    <source>
        <strain evidence="10 11">HHB-10118-sp</strain>
    </source>
</reference>
<keyword evidence="3 7" id="KW-0560">Oxidoreductase</keyword>
<comment type="similarity">
    <text evidence="2 7">Belongs to the aldehyde dehydrogenase family.</text>
</comment>
<comment type="pathway">
    <text evidence="1 8">Amino-acid degradation; 4-aminobutanoate degradation.</text>
</comment>
<dbReference type="FunCoup" id="K5WL38">
    <property type="interactions" value="157"/>
</dbReference>
<keyword evidence="11" id="KW-1185">Reference proteome</keyword>
<dbReference type="PANTHER" id="PTHR43353">
    <property type="entry name" value="SUCCINATE-SEMIALDEHYDE DEHYDROGENASE, MITOCHONDRIAL"/>
    <property type="match status" value="1"/>
</dbReference>
<dbReference type="InterPro" id="IPR016163">
    <property type="entry name" value="Ald_DH_C"/>
</dbReference>
<proteinExistence type="inferred from homology"/>
<dbReference type="FunFam" id="3.40.309.10:FF:000004">
    <property type="entry name" value="Succinate-semialdehyde dehydrogenase I"/>
    <property type="match status" value="1"/>
</dbReference>
<dbReference type="Gene3D" id="3.40.605.10">
    <property type="entry name" value="Aldehyde Dehydrogenase, Chain A, domain 1"/>
    <property type="match status" value="1"/>
</dbReference>
<dbReference type="InterPro" id="IPR016160">
    <property type="entry name" value="Ald_DH_CS_CYS"/>
</dbReference>
<evidence type="ECO:0000313" key="11">
    <source>
        <dbReference type="Proteomes" id="UP000008370"/>
    </source>
</evidence>
<comment type="catalytic activity">
    <reaction evidence="5 8">
        <text>succinate semialdehyde + NAD(+) + H2O = succinate + NADH + 2 H(+)</text>
        <dbReference type="Rhea" id="RHEA:13217"/>
        <dbReference type="ChEBI" id="CHEBI:15377"/>
        <dbReference type="ChEBI" id="CHEBI:15378"/>
        <dbReference type="ChEBI" id="CHEBI:30031"/>
        <dbReference type="ChEBI" id="CHEBI:57540"/>
        <dbReference type="ChEBI" id="CHEBI:57706"/>
        <dbReference type="ChEBI" id="CHEBI:57945"/>
        <dbReference type="EC" id="1.2.1.16"/>
    </reaction>
</comment>
<name>K5WL38_PHACS</name>
<evidence type="ECO:0000256" key="3">
    <source>
        <dbReference type="ARBA" id="ARBA00023002"/>
    </source>
</evidence>
<dbReference type="InterPro" id="IPR016162">
    <property type="entry name" value="Ald_DH_N"/>
</dbReference>
<dbReference type="HOGENOM" id="CLU_005391_1_0_1"/>
<sequence>MSPPTRLLYTALGACTARIELNAFLPRNKGMRLQHRKASTSTFGLTDASLIRHQALINGQWVDAEDGKKFSVTNPATSEELGQVADLGIAQTKQAIEAASAAFKTWSKTTSKERHDILMKFYYLMKAHHDDLSRLITLENGKPLKEAKGENDYSSSFLEWFAGEAVRTYGDVIPSPFPTTRNVVIKQPIGVGSIMTPWNFPSAMITRKLGAALAAGCTAVIKPPAETPYTCLALIELANRAGVPPGVINVVTTNANIAEVGREMCENPIVKKVSFTGSTPVAKLLYKYAAGTLKKISIEAGGNAPFIVFDDADVDAAVEGAIACKFRHTGQTCVCANRIYVQSSVYADFASKLAEKVAAFRVGDGFDEETTHGPLIHLRAVEKVKKHVDDAVSRGAQLVHGGKRLEGAGSFFAPTILADVPQDALVCTEETFGPLAALVKFETEEEVIKLANDTPVGLAGYFYSRDIGRVWRVAEALEVGMVGTNTGAISQAVIPFGGVKESGLGREGSKYGVEEYLNIKYIAFGGL</sequence>
<dbReference type="CDD" id="cd07103">
    <property type="entry name" value="ALDH_F5_SSADH_GabD"/>
    <property type="match status" value="1"/>
</dbReference>
<dbReference type="OrthoDB" id="310895at2759"/>
<evidence type="ECO:0000313" key="10">
    <source>
        <dbReference type="EMBL" id="EKM59869.1"/>
    </source>
</evidence>
<dbReference type="Gene3D" id="3.40.309.10">
    <property type="entry name" value="Aldehyde Dehydrogenase, Chain A, domain 2"/>
    <property type="match status" value="1"/>
</dbReference>
<dbReference type="EMBL" id="JH930469">
    <property type="protein sequence ID" value="EKM59869.1"/>
    <property type="molecule type" value="Genomic_DNA"/>
</dbReference>
<dbReference type="SUPFAM" id="SSF53720">
    <property type="entry name" value="ALDH-like"/>
    <property type="match status" value="1"/>
</dbReference>
<evidence type="ECO:0000256" key="1">
    <source>
        <dbReference type="ARBA" id="ARBA00005176"/>
    </source>
</evidence>
<dbReference type="GO" id="GO:0005737">
    <property type="term" value="C:cytoplasm"/>
    <property type="evidence" value="ECO:0007669"/>
    <property type="project" value="TreeGrafter"/>
</dbReference>
<dbReference type="InterPro" id="IPR029510">
    <property type="entry name" value="Ald_DH_CS_GLU"/>
</dbReference>
<dbReference type="PANTHER" id="PTHR43353:SF5">
    <property type="entry name" value="SUCCINATE-SEMIALDEHYDE DEHYDROGENASE, MITOCHONDRIAL"/>
    <property type="match status" value="1"/>
</dbReference>
<dbReference type="InterPro" id="IPR015590">
    <property type="entry name" value="Aldehyde_DH_dom"/>
</dbReference>
<dbReference type="KEGG" id="pco:PHACADRAFT_250643"/>
<evidence type="ECO:0000256" key="5">
    <source>
        <dbReference type="ARBA" id="ARBA00052698"/>
    </source>
</evidence>